<dbReference type="Proteomes" id="UP000030104">
    <property type="component" value="Unassembled WGS sequence"/>
</dbReference>
<dbReference type="Pfam" id="PF00797">
    <property type="entry name" value="Acetyltransf_2"/>
    <property type="match status" value="1"/>
</dbReference>
<sequence>MVNIVKLPCGQEYHLDAAFGGDGPTKPVPLVSGQISQNLGPQEIRLIHDNISKQTRPDQKLWIYQYRNGSEKKWESLYSFAEIEFFQDDFEVINHYTSWETFSTGTMIIVKFIRGSETDGLPLNDHEREGQSFESSQISIAGKIMFISGSPDVVKLNMGGQSRIIDSFQSEEERLSGLKRWFQIQI</sequence>
<name>A0A0A2KUH4_PENIT</name>
<dbReference type="SUPFAM" id="SSF54001">
    <property type="entry name" value="Cysteine proteinases"/>
    <property type="match status" value="1"/>
</dbReference>
<dbReference type="PANTHER" id="PTHR11786">
    <property type="entry name" value="N-HYDROXYARYLAMINE O-ACETYLTRANSFERASE"/>
    <property type="match status" value="1"/>
</dbReference>
<evidence type="ECO:0000313" key="2">
    <source>
        <dbReference type="EMBL" id="KGO68015.1"/>
    </source>
</evidence>
<reference evidence="2 3" key="1">
    <citation type="journal article" date="2015" name="Mol. Plant Microbe Interact.">
        <title>Genome, transcriptome, and functional analyses of Penicillium expansum provide new insights into secondary metabolism and pathogenicity.</title>
        <authorList>
            <person name="Ballester A.R."/>
            <person name="Marcet-Houben M."/>
            <person name="Levin E."/>
            <person name="Sela N."/>
            <person name="Selma-Lazaro C."/>
            <person name="Carmona L."/>
            <person name="Wisniewski M."/>
            <person name="Droby S."/>
            <person name="Gonzalez-Candelas L."/>
            <person name="Gabaldon T."/>
        </authorList>
    </citation>
    <scope>NUCLEOTIDE SEQUENCE [LARGE SCALE GENOMIC DNA]</scope>
    <source>
        <strain evidence="2 3">PHI-1</strain>
    </source>
</reference>
<dbReference type="EMBL" id="JQGA01001240">
    <property type="protein sequence ID" value="KGO68015.1"/>
    <property type="molecule type" value="Genomic_DNA"/>
</dbReference>
<dbReference type="STRING" id="40296.A0A0A2KUH4"/>
<protein>
    <submittedName>
        <fullName evidence="2">Arylamine N-acetyltransferase</fullName>
    </submittedName>
</protein>
<dbReference type="GO" id="GO:0016407">
    <property type="term" value="F:acetyltransferase activity"/>
    <property type="evidence" value="ECO:0007669"/>
    <property type="project" value="InterPro"/>
</dbReference>
<organism evidence="2 3">
    <name type="scientific">Penicillium italicum</name>
    <name type="common">Blue mold</name>
    <dbReference type="NCBI Taxonomy" id="40296"/>
    <lineage>
        <taxon>Eukaryota</taxon>
        <taxon>Fungi</taxon>
        <taxon>Dikarya</taxon>
        <taxon>Ascomycota</taxon>
        <taxon>Pezizomycotina</taxon>
        <taxon>Eurotiomycetes</taxon>
        <taxon>Eurotiomycetidae</taxon>
        <taxon>Eurotiales</taxon>
        <taxon>Aspergillaceae</taxon>
        <taxon>Penicillium</taxon>
    </lineage>
</organism>
<gene>
    <name evidence="2" type="ORF">PITC_053030</name>
</gene>
<dbReference type="PhylomeDB" id="A0A0A2KUH4"/>
<evidence type="ECO:0000313" key="3">
    <source>
        <dbReference type="Proteomes" id="UP000030104"/>
    </source>
</evidence>
<dbReference type="PANTHER" id="PTHR11786:SF0">
    <property type="entry name" value="ARYLAMINE N-ACETYLTRANSFERASE 4-RELATED"/>
    <property type="match status" value="1"/>
</dbReference>
<dbReference type="InterPro" id="IPR038765">
    <property type="entry name" value="Papain-like_cys_pep_sf"/>
</dbReference>
<proteinExistence type="inferred from homology"/>
<evidence type="ECO:0000256" key="1">
    <source>
        <dbReference type="ARBA" id="ARBA00006547"/>
    </source>
</evidence>
<comment type="caution">
    <text evidence="2">The sequence shown here is derived from an EMBL/GenBank/DDBJ whole genome shotgun (WGS) entry which is preliminary data.</text>
</comment>
<dbReference type="InterPro" id="IPR053710">
    <property type="entry name" value="Arylamine_NAT_domain_sf"/>
</dbReference>
<comment type="similarity">
    <text evidence="1">Belongs to the arylamine N-acetyltransferase family.</text>
</comment>
<keyword evidence="2" id="KW-0808">Transferase</keyword>
<dbReference type="Gene3D" id="3.30.2140.20">
    <property type="match status" value="1"/>
</dbReference>
<dbReference type="OMA" id="KPLWIYQ"/>
<dbReference type="OrthoDB" id="10260017at2759"/>
<dbReference type="AlphaFoldDB" id="A0A0A2KUH4"/>
<keyword evidence="3" id="KW-1185">Reference proteome</keyword>
<accession>A0A0A2KUH4</accession>
<dbReference type="HOGENOM" id="CLU_049918_2_2_1"/>
<dbReference type="InterPro" id="IPR001447">
    <property type="entry name" value="Arylamine_N-AcTrfase"/>
</dbReference>